<dbReference type="InterPro" id="IPR038032">
    <property type="entry name" value="Gp7"/>
</dbReference>
<evidence type="ECO:0000313" key="1">
    <source>
        <dbReference type="EMBL" id="QQO40333.1"/>
    </source>
</evidence>
<sequence>MAYTREEHEQLLVELTSPDLTEERKFEILQNIRADHGEVVDTISKANQELEHLRKDNLDLTTTNSRLFRQAGIEADPQLAQQQEEKDRHQSITIDDIMNLPKVKE</sequence>
<accession>A0A7T7ZAK0</accession>
<dbReference type="RefSeq" id="YP_010114688.1">
    <property type="nucleotide sequence ID" value="NC_055917.2"/>
</dbReference>
<keyword evidence="2" id="KW-1185">Reference proteome</keyword>
<proteinExistence type="predicted"/>
<dbReference type="GeneID" id="65133278"/>
<reference evidence="1" key="1">
    <citation type="submission" date="2020-12" db="EMBL/GenBank/DDBJ databases">
        <authorList>
            <person name="Brown N.J."/>
            <person name="Benedetto N.J."/>
            <person name="Temple L.M."/>
        </authorList>
    </citation>
    <scope>NUCLEOTIDE SEQUENCE [LARGE SCALE GENOMIC DNA]</scope>
</reference>
<protein>
    <submittedName>
        <fullName evidence="1">Head morphogenesis protein</fullName>
    </submittedName>
</protein>
<dbReference type="KEGG" id="vg:65133278"/>
<dbReference type="Pfam" id="PF11418">
    <property type="entry name" value="Scaffolding_pro"/>
    <property type="match status" value="1"/>
</dbReference>
<dbReference type="Proteomes" id="UP000596172">
    <property type="component" value="Segment"/>
</dbReference>
<name>A0A7T7ZAK0_9CAUD</name>
<dbReference type="EMBL" id="MW419775">
    <property type="protein sequence ID" value="QQO40333.1"/>
    <property type="molecule type" value="Genomic_DNA"/>
</dbReference>
<organism evidence="1 2">
    <name type="scientific">Bacillus phage WhyPhy</name>
    <dbReference type="NCBI Taxonomy" id="2801480"/>
    <lineage>
        <taxon>Viruses</taxon>
        <taxon>Duplodnaviria</taxon>
        <taxon>Heunggongvirae</taxon>
        <taxon>Uroviricota</taxon>
        <taxon>Caudoviricetes</taxon>
        <taxon>Salasmaviridae</taxon>
        <taxon>Bundooravirus</taxon>
        <taxon>Bundooravirus whyphy</taxon>
    </lineage>
</organism>
<gene>
    <name evidence="1" type="primary">13</name>
    <name evidence="1" type="ORF">WHYPHY_13</name>
</gene>
<evidence type="ECO:0000313" key="2">
    <source>
        <dbReference type="Proteomes" id="UP000596172"/>
    </source>
</evidence>
<dbReference type="InterPro" id="IPR024374">
    <property type="entry name" value="Phage_phi-29_Gp7"/>
</dbReference>
<dbReference type="Gene3D" id="1.20.5.400">
    <property type="match status" value="1"/>
</dbReference>
<dbReference type="SUPFAM" id="SSF90246">
    <property type="entry name" value="Head morphogenesis protein gp7"/>
    <property type="match status" value="1"/>
</dbReference>